<comment type="caution">
    <text evidence="1">The sequence shown here is derived from an EMBL/GenBank/DDBJ whole genome shotgun (WGS) entry which is preliminary data.</text>
</comment>
<reference evidence="1 2" key="1">
    <citation type="submission" date="2021-06" db="EMBL/GenBank/DDBJ databases">
        <title>Caerostris darwini draft genome.</title>
        <authorList>
            <person name="Kono N."/>
            <person name="Arakawa K."/>
        </authorList>
    </citation>
    <scope>NUCLEOTIDE SEQUENCE [LARGE SCALE GENOMIC DNA]</scope>
</reference>
<name>A0AAV4S5I4_9ARAC</name>
<dbReference type="AlphaFoldDB" id="A0AAV4S5I4"/>
<protein>
    <submittedName>
        <fullName evidence="1">Uncharacterized protein</fullName>
    </submittedName>
</protein>
<organism evidence="1 2">
    <name type="scientific">Caerostris darwini</name>
    <dbReference type="NCBI Taxonomy" id="1538125"/>
    <lineage>
        <taxon>Eukaryota</taxon>
        <taxon>Metazoa</taxon>
        <taxon>Ecdysozoa</taxon>
        <taxon>Arthropoda</taxon>
        <taxon>Chelicerata</taxon>
        <taxon>Arachnida</taxon>
        <taxon>Araneae</taxon>
        <taxon>Araneomorphae</taxon>
        <taxon>Entelegynae</taxon>
        <taxon>Araneoidea</taxon>
        <taxon>Araneidae</taxon>
        <taxon>Caerostris</taxon>
    </lineage>
</organism>
<sequence>MVWMDETTKLMTLWIRDIYFTSKPAESPTTFEEREKRLQKEYSCVDNLNEQRISPNDTSFLVKRRRISPECLAFSSVPTAITHRTGKLIYLAMPEKCMEIRMWQTRLQICH</sequence>
<evidence type="ECO:0000313" key="2">
    <source>
        <dbReference type="Proteomes" id="UP001054837"/>
    </source>
</evidence>
<proteinExistence type="predicted"/>
<dbReference type="Proteomes" id="UP001054837">
    <property type="component" value="Unassembled WGS sequence"/>
</dbReference>
<keyword evidence="2" id="KW-1185">Reference proteome</keyword>
<dbReference type="EMBL" id="BPLQ01007157">
    <property type="protein sequence ID" value="GIY28209.1"/>
    <property type="molecule type" value="Genomic_DNA"/>
</dbReference>
<gene>
    <name evidence="1" type="ORF">CDAR_58721</name>
</gene>
<accession>A0AAV4S5I4</accession>
<evidence type="ECO:0000313" key="1">
    <source>
        <dbReference type="EMBL" id="GIY28209.1"/>
    </source>
</evidence>